<feature type="region of interest" description="Disordered" evidence="1">
    <location>
        <begin position="1"/>
        <end position="26"/>
    </location>
</feature>
<dbReference type="HOGENOM" id="CLU_1734112_0_0_1"/>
<reference evidence="3" key="2">
    <citation type="submission" date="2013-12" db="EMBL/GenBank/DDBJ databases">
        <authorList>
            <person name="Yu Y."/>
            <person name="Lee S."/>
            <person name="de Baynast K."/>
            <person name="Wissotski M."/>
            <person name="Liu L."/>
            <person name="Talag J."/>
            <person name="Goicoechea J."/>
            <person name="Angelova A."/>
            <person name="Jetty R."/>
            <person name="Kudrna D."/>
            <person name="Golser W."/>
            <person name="Rivera L."/>
            <person name="Zhang J."/>
            <person name="Wing R."/>
        </authorList>
    </citation>
    <scope>NUCLEOTIDE SEQUENCE</scope>
</reference>
<sequence length="151" mass="16782">MPHSFPSLAPRSPGGGGDHPPPSRSRGGLFPPLSFLGMTMSPLLDPAAEVSSFGCCWRWNKTGTMAVKSRQETVSSVQWRDGYDKREIREKRQTLAVFFFQPCLELPAVHGTWGFEGFHGMFLQCRCCDQRKAGGLSVLVSDGECRAWFIQ</sequence>
<accession>A0A0D9VGG3</accession>
<evidence type="ECO:0000313" key="2">
    <source>
        <dbReference type="EnsemblPlants" id="LPERR02G14720.1"/>
    </source>
</evidence>
<dbReference type="AlphaFoldDB" id="A0A0D9VGG3"/>
<reference evidence="2" key="3">
    <citation type="submission" date="2015-04" db="UniProtKB">
        <authorList>
            <consortium name="EnsemblPlants"/>
        </authorList>
    </citation>
    <scope>IDENTIFICATION</scope>
</reference>
<organism evidence="2 3">
    <name type="scientific">Leersia perrieri</name>
    <dbReference type="NCBI Taxonomy" id="77586"/>
    <lineage>
        <taxon>Eukaryota</taxon>
        <taxon>Viridiplantae</taxon>
        <taxon>Streptophyta</taxon>
        <taxon>Embryophyta</taxon>
        <taxon>Tracheophyta</taxon>
        <taxon>Spermatophyta</taxon>
        <taxon>Magnoliopsida</taxon>
        <taxon>Liliopsida</taxon>
        <taxon>Poales</taxon>
        <taxon>Poaceae</taxon>
        <taxon>BOP clade</taxon>
        <taxon>Oryzoideae</taxon>
        <taxon>Oryzeae</taxon>
        <taxon>Oryzinae</taxon>
        <taxon>Leersia</taxon>
    </lineage>
</organism>
<reference evidence="2 3" key="1">
    <citation type="submission" date="2012-08" db="EMBL/GenBank/DDBJ databases">
        <title>Oryza genome evolution.</title>
        <authorList>
            <person name="Wing R.A."/>
        </authorList>
    </citation>
    <scope>NUCLEOTIDE SEQUENCE</scope>
</reference>
<proteinExistence type="predicted"/>
<protein>
    <submittedName>
        <fullName evidence="2">Uncharacterized protein</fullName>
    </submittedName>
</protein>
<dbReference type="Proteomes" id="UP000032180">
    <property type="component" value="Chromosome 2"/>
</dbReference>
<evidence type="ECO:0000313" key="3">
    <source>
        <dbReference type="Proteomes" id="UP000032180"/>
    </source>
</evidence>
<keyword evidence="3" id="KW-1185">Reference proteome</keyword>
<evidence type="ECO:0000256" key="1">
    <source>
        <dbReference type="SAM" id="MobiDB-lite"/>
    </source>
</evidence>
<dbReference type="Gramene" id="LPERR02G14720.1">
    <property type="protein sequence ID" value="LPERR02G14720.1"/>
    <property type="gene ID" value="LPERR02G14720"/>
</dbReference>
<name>A0A0D9VGG3_9ORYZ</name>
<dbReference type="EnsemblPlants" id="LPERR02G14720.1">
    <property type="protein sequence ID" value="LPERR02G14720.1"/>
    <property type="gene ID" value="LPERR02G14720"/>
</dbReference>